<dbReference type="PANTHER" id="PTHR10131">
    <property type="entry name" value="TNF RECEPTOR ASSOCIATED FACTOR"/>
    <property type="match status" value="1"/>
</dbReference>
<dbReference type="InterPro" id="IPR003613">
    <property type="entry name" value="Ubox_domain"/>
</dbReference>
<evidence type="ECO:0000256" key="1">
    <source>
        <dbReference type="ARBA" id="ARBA00022771"/>
    </source>
</evidence>
<dbReference type="PANTHER" id="PTHR10131:SF94">
    <property type="entry name" value="TNF RECEPTOR-ASSOCIATED FACTOR 4"/>
    <property type="match status" value="1"/>
</dbReference>
<dbReference type="GO" id="GO:0004842">
    <property type="term" value="F:ubiquitin-protein transferase activity"/>
    <property type="evidence" value="ECO:0007669"/>
    <property type="project" value="InterPro"/>
</dbReference>
<evidence type="ECO:0000259" key="4">
    <source>
        <dbReference type="PROSITE" id="PS50089"/>
    </source>
</evidence>
<dbReference type="GO" id="GO:0016567">
    <property type="term" value="P:protein ubiquitination"/>
    <property type="evidence" value="ECO:0007669"/>
    <property type="project" value="InterPro"/>
</dbReference>
<feature type="domain" description="RING-type" evidence="4">
    <location>
        <begin position="22"/>
        <end position="61"/>
    </location>
</feature>
<dbReference type="GO" id="GO:0008270">
    <property type="term" value="F:zinc ion binding"/>
    <property type="evidence" value="ECO:0007669"/>
    <property type="project" value="UniProtKB-KW"/>
</dbReference>
<dbReference type="InterPro" id="IPR001841">
    <property type="entry name" value="Znf_RING"/>
</dbReference>
<proteinExistence type="predicted"/>
<dbReference type="AlphaFoldDB" id="A0A7R9KWR0"/>
<dbReference type="PROSITE" id="PS50089">
    <property type="entry name" value="ZF_RING_2"/>
    <property type="match status" value="1"/>
</dbReference>
<gene>
    <name evidence="5" type="ORF">OSB1V03_LOCUS11198</name>
</gene>
<dbReference type="OrthoDB" id="6477069at2759"/>
<evidence type="ECO:0000256" key="2">
    <source>
        <dbReference type="ARBA" id="ARBA00022833"/>
    </source>
</evidence>
<dbReference type="SUPFAM" id="SSF57850">
    <property type="entry name" value="RING/U-box"/>
    <property type="match status" value="1"/>
</dbReference>
<dbReference type="Pfam" id="PF13923">
    <property type="entry name" value="zf-C3HC4_2"/>
    <property type="match status" value="1"/>
</dbReference>
<name>A0A7R9KWR0_9ACAR</name>
<keyword evidence="1 3" id="KW-0863">Zinc-finger</keyword>
<dbReference type="InterPro" id="IPR013083">
    <property type="entry name" value="Znf_RING/FYVE/PHD"/>
</dbReference>
<dbReference type="Gene3D" id="3.30.40.10">
    <property type="entry name" value="Zinc/RING finger domain, C3HC4 (zinc finger)"/>
    <property type="match status" value="2"/>
</dbReference>
<dbReference type="SMART" id="SM00504">
    <property type="entry name" value="Ubox"/>
    <property type="match status" value="1"/>
</dbReference>
<dbReference type="Proteomes" id="UP000759131">
    <property type="component" value="Unassembled WGS sequence"/>
</dbReference>
<reference evidence="5" key="1">
    <citation type="submission" date="2020-11" db="EMBL/GenBank/DDBJ databases">
        <authorList>
            <person name="Tran Van P."/>
        </authorList>
    </citation>
    <scope>NUCLEOTIDE SEQUENCE</scope>
</reference>
<keyword evidence="1 3" id="KW-0479">Metal-binding</keyword>
<evidence type="ECO:0000313" key="5">
    <source>
        <dbReference type="EMBL" id="CAD7630786.1"/>
    </source>
</evidence>
<evidence type="ECO:0000256" key="3">
    <source>
        <dbReference type="PROSITE-ProRule" id="PRU00175"/>
    </source>
</evidence>
<dbReference type="EMBL" id="OC863116">
    <property type="protein sequence ID" value="CAD7630786.1"/>
    <property type="molecule type" value="Genomic_DNA"/>
</dbReference>
<keyword evidence="6" id="KW-1185">Reference proteome</keyword>
<sequence>MSGYSSDRFPDLSAEDRDEYTCSICQEIFNTPVTTTCCLQTFCEHCINEWLKKNTTCPYDRKPLTRDQLSRAPRVMVNTLGRFKIQCDYWENGCHDLIKLEDLPHHTANCRYNDVKCNKCQCEQTPGHDCIAALLELNSKLLAENEMLKIANLSLKNDHDHSSDSVLAIQYKVDNHQHL</sequence>
<protein>
    <recommendedName>
        <fullName evidence="4">RING-type domain-containing protein</fullName>
    </recommendedName>
</protein>
<keyword evidence="2" id="KW-0862">Zinc</keyword>
<dbReference type="EMBL" id="CAJPIZ010008541">
    <property type="protein sequence ID" value="CAG2111216.1"/>
    <property type="molecule type" value="Genomic_DNA"/>
</dbReference>
<accession>A0A7R9KWR0</accession>
<evidence type="ECO:0000313" key="6">
    <source>
        <dbReference type="Proteomes" id="UP000759131"/>
    </source>
</evidence>
<organism evidence="5">
    <name type="scientific">Medioppia subpectinata</name>
    <dbReference type="NCBI Taxonomy" id="1979941"/>
    <lineage>
        <taxon>Eukaryota</taxon>
        <taxon>Metazoa</taxon>
        <taxon>Ecdysozoa</taxon>
        <taxon>Arthropoda</taxon>
        <taxon>Chelicerata</taxon>
        <taxon>Arachnida</taxon>
        <taxon>Acari</taxon>
        <taxon>Acariformes</taxon>
        <taxon>Sarcoptiformes</taxon>
        <taxon>Oribatida</taxon>
        <taxon>Brachypylina</taxon>
        <taxon>Oppioidea</taxon>
        <taxon>Oppiidae</taxon>
        <taxon>Medioppia</taxon>
    </lineage>
</organism>